<keyword evidence="10" id="KW-1185">Reference proteome</keyword>
<evidence type="ECO:0000256" key="5">
    <source>
        <dbReference type="ARBA" id="ARBA00023004"/>
    </source>
</evidence>
<dbReference type="OrthoDB" id="9808002at2"/>
<keyword evidence="3" id="KW-0479">Metal-binding</keyword>
<feature type="domain" description="Aminotransferase class V" evidence="8">
    <location>
        <begin position="4"/>
        <end position="361"/>
    </location>
</feature>
<dbReference type="AlphaFoldDB" id="V7I499"/>
<dbReference type="EMBL" id="AXUN02000198">
    <property type="protein sequence ID" value="ETA79812.1"/>
    <property type="molecule type" value="Genomic_DNA"/>
</dbReference>
<dbReference type="PROSITE" id="PS00595">
    <property type="entry name" value="AA_TRANSFER_CLASS_5"/>
    <property type="match status" value="1"/>
</dbReference>
<dbReference type="Gene3D" id="3.40.640.10">
    <property type="entry name" value="Type I PLP-dependent aspartate aminotransferase-like (Major domain)"/>
    <property type="match status" value="1"/>
</dbReference>
<dbReference type="SUPFAM" id="SSF53383">
    <property type="entry name" value="PLP-dependent transferases"/>
    <property type="match status" value="1"/>
</dbReference>
<dbReference type="PIRSF" id="PIRSF005572">
    <property type="entry name" value="NifS"/>
    <property type="match status" value="1"/>
</dbReference>
<dbReference type="PANTHER" id="PTHR11601:SF50">
    <property type="entry name" value="CYSTEINE DESULFURASE ISCS 2-RELATED"/>
    <property type="match status" value="1"/>
</dbReference>
<evidence type="ECO:0000259" key="8">
    <source>
        <dbReference type="Pfam" id="PF00266"/>
    </source>
</evidence>
<dbReference type="PANTHER" id="PTHR11601">
    <property type="entry name" value="CYSTEINE DESULFURYLASE FAMILY MEMBER"/>
    <property type="match status" value="1"/>
</dbReference>
<accession>V7I499</accession>
<comment type="cofactor">
    <cofactor evidence="1 7">
        <name>pyridoxal 5'-phosphate</name>
        <dbReference type="ChEBI" id="CHEBI:597326"/>
    </cofactor>
</comment>
<proteinExistence type="inferred from homology"/>
<gene>
    <name evidence="9" type="ORF">T472_0214910</name>
</gene>
<evidence type="ECO:0000256" key="4">
    <source>
        <dbReference type="ARBA" id="ARBA00022898"/>
    </source>
</evidence>
<evidence type="ECO:0000256" key="2">
    <source>
        <dbReference type="ARBA" id="ARBA00006490"/>
    </source>
</evidence>
<protein>
    <submittedName>
        <fullName evidence="9">Cysteine desulfarase</fullName>
    </submittedName>
</protein>
<evidence type="ECO:0000256" key="1">
    <source>
        <dbReference type="ARBA" id="ARBA00001933"/>
    </source>
</evidence>
<dbReference type="InterPro" id="IPR000192">
    <property type="entry name" value="Aminotrans_V_dom"/>
</dbReference>
<keyword evidence="5" id="KW-0408">Iron</keyword>
<dbReference type="InterPro" id="IPR015424">
    <property type="entry name" value="PyrdxlP-dep_Trfase"/>
</dbReference>
<keyword evidence="6" id="KW-0411">Iron-sulfur</keyword>
<organism evidence="9 10">
    <name type="scientific">Youngiibacter fragilis 232.1</name>
    <dbReference type="NCBI Taxonomy" id="994573"/>
    <lineage>
        <taxon>Bacteria</taxon>
        <taxon>Bacillati</taxon>
        <taxon>Bacillota</taxon>
        <taxon>Clostridia</taxon>
        <taxon>Eubacteriales</taxon>
        <taxon>Clostridiaceae</taxon>
        <taxon>Youngiibacter</taxon>
    </lineage>
</organism>
<dbReference type="Gene3D" id="3.90.1150.10">
    <property type="entry name" value="Aspartate Aminotransferase, domain 1"/>
    <property type="match status" value="1"/>
</dbReference>
<dbReference type="GO" id="GO:0051536">
    <property type="term" value="F:iron-sulfur cluster binding"/>
    <property type="evidence" value="ECO:0007669"/>
    <property type="project" value="UniProtKB-KW"/>
</dbReference>
<evidence type="ECO:0000256" key="3">
    <source>
        <dbReference type="ARBA" id="ARBA00022723"/>
    </source>
</evidence>
<sequence length="376" mass="40517">MEAYLDNAATTKPSRAVIEKVCSSLGELWGNTSSLHRVGMAADDAVTEARAAVASAIGALKEEIIFNASASEGNNQVIKSFIREGAHFITTSTEHPSVMRSMEQAERSGVEVTRLKSDRFGNFDMDELRSSIRKNTSLVSVMMVNNETGAINPIGEVAAAIRESGSRARLHVDAVQGLMKLPVDVRKTGVDFMTASAHKVHGPKGVGMLFVRKGLKLESLVHGGSHEMGMRAGTLNVSGILGFAESIREMREKTDEHYSRAYVLKGRLIGELSGVDGIVLNSPLETTSPYILSISAPFLRGEVLLRYLSEKGVCVSTGSACSSNSTKDSHVLTAMGLSQKEIKGSIRLSISAMTTDDEIEYALGAMKEAFSFLRRK</sequence>
<evidence type="ECO:0000256" key="6">
    <source>
        <dbReference type="ARBA" id="ARBA00023014"/>
    </source>
</evidence>
<dbReference type="Pfam" id="PF00266">
    <property type="entry name" value="Aminotran_5"/>
    <property type="match status" value="1"/>
</dbReference>
<dbReference type="RefSeq" id="WP_023385922.1">
    <property type="nucleotide sequence ID" value="NZ_AXUN02000198.1"/>
</dbReference>
<dbReference type="Proteomes" id="UP000017747">
    <property type="component" value="Unassembled WGS sequence"/>
</dbReference>
<evidence type="ECO:0000313" key="10">
    <source>
        <dbReference type="Proteomes" id="UP000017747"/>
    </source>
</evidence>
<evidence type="ECO:0000256" key="7">
    <source>
        <dbReference type="RuleBase" id="RU004504"/>
    </source>
</evidence>
<dbReference type="InterPro" id="IPR020578">
    <property type="entry name" value="Aminotrans_V_PyrdxlP_BS"/>
</dbReference>
<dbReference type="GO" id="GO:0003824">
    <property type="term" value="F:catalytic activity"/>
    <property type="evidence" value="ECO:0007669"/>
    <property type="project" value="UniProtKB-ARBA"/>
</dbReference>
<evidence type="ECO:0000313" key="9">
    <source>
        <dbReference type="EMBL" id="ETA79812.1"/>
    </source>
</evidence>
<dbReference type="InterPro" id="IPR015422">
    <property type="entry name" value="PyrdxlP-dep_Trfase_small"/>
</dbReference>
<reference evidence="9 10" key="1">
    <citation type="journal article" date="2014" name="Genome Announc.">
        <title>Genome Sequence of Youngiibacter fragilis, the Type Strain of the Genus Youngiibacter.</title>
        <authorList>
            <person name="Wawrik C.B."/>
            <person name="Callaghan A.V."/>
            <person name="Stamps B.W."/>
            <person name="Wawrik B."/>
        </authorList>
    </citation>
    <scope>NUCLEOTIDE SEQUENCE [LARGE SCALE GENOMIC DNA]</scope>
    <source>
        <strain evidence="9 10">232.1</strain>
    </source>
</reference>
<keyword evidence="4" id="KW-0663">Pyridoxal phosphate</keyword>
<dbReference type="PATRIC" id="fig|994573.3.peg.2808"/>
<comment type="similarity">
    <text evidence="2">Belongs to the class-V pyridoxal-phosphate-dependent aminotransferase family. NifS/IscS subfamily.</text>
</comment>
<name>V7I499_9CLOT</name>
<dbReference type="GO" id="GO:0046872">
    <property type="term" value="F:metal ion binding"/>
    <property type="evidence" value="ECO:0007669"/>
    <property type="project" value="UniProtKB-KW"/>
</dbReference>
<comment type="caution">
    <text evidence="9">The sequence shown here is derived from an EMBL/GenBank/DDBJ whole genome shotgun (WGS) entry which is preliminary data.</text>
</comment>
<dbReference type="InterPro" id="IPR016454">
    <property type="entry name" value="Cysteine_dSase"/>
</dbReference>
<dbReference type="STRING" id="994573.T472_0214910"/>
<dbReference type="InterPro" id="IPR015421">
    <property type="entry name" value="PyrdxlP-dep_Trfase_major"/>
</dbReference>
<dbReference type="eggNOG" id="COG1104">
    <property type="taxonomic scope" value="Bacteria"/>
</dbReference>